<evidence type="ECO:0000256" key="1">
    <source>
        <dbReference type="SAM" id="Phobius"/>
    </source>
</evidence>
<comment type="caution">
    <text evidence="2">The sequence shown here is derived from an EMBL/GenBank/DDBJ whole genome shotgun (WGS) entry which is preliminary data.</text>
</comment>
<keyword evidence="1" id="KW-0472">Membrane</keyword>
<feature type="transmembrane region" description="Helical" evidence="1">
    <location>
        <begin position="6"/>
        <end position="24"/>
    </location>
</feature>
<accession>A0ABV6CK97</accession>
<protein>
    <submittedName>
        <fullName evidence="2">Uncharacterized protein</fullName>
    </submittedName>
</protein>
<gene>
    <name evidence="2" type="ORF">ACFFIZ_12610</name>
</gene>
<dbReference type="RefSeq" id="WP_265508526.1">
    <property type="nucleotide sequence ID" value="NZ_JAOTBE010000084.1"/>
</dbReference>
<sequence>MRGRTAAIAVSGLFAAAVLGGLAARGRRRPPARRTRRDHAARQLDWGAATLAGSVLFDSAIEHYRGSFEHLGMYVPLAVASASMATSLSGGRCPGQLRTGTSVAAMLAGVAGLGFHVYDISKRTGGWSWQNLFYAAPVGAPGALSLAGLIGLAAQQLRSGDWPSDQQSGRALAALASAGILGDVAEVWLLHFRGAFHNPAMYLPVTVPPAASLALAGIAVGAGRPTLQTTRGWLWATAATGLAGVGFHAWGVHRMMGGWRNWSQNLLDGPPLPAPPSYTGLAIAGLASLRMMEDRHD</sequence>
<organism evidence="2 3">
    <name type="scientific">Paracoccus rhizosphaerae</name>
    <dbReference type="NCBI Taxonomy" id="1133347"/>
    <lineage>
        <taxon>Bacteria</taxon>
        <taxon>Pseudomonadati</taxon>
        <taxon>Pseudomonadota</taxon>
        <taxon>Alphaproteobacteria</taxon>
        <taxon>Rhodobacterales</taxon>
        <taxon>Paracoccaceae</taxon>
        <taxon>Paracoccus</taxon>
    </lineage>
</organism>
<keyword evidence="1" id="KW-0812">Transmembrane</keyword>
<reference evidence="2 3" key="1">
    <citation type="submission" date="2024-09" db="EMBL/GenBank/DDBJ databases">
        <authorList>
            <person name="Sun Q."/>
            <person name="Mori K."/>
        </authorList>
    </citation>
    <scope>NUCLEOTIDE SEQUENCE [LARGE SCALE GENOMIC DNA]</scope>
    <source>
        <strain evidence="2 3">CCM 7904</strain>
    </source>
</reference>
<name>A0ABV6CK97_9RHOB</name>
<feature type="transmembrane region" description="Helical" evidence="1">
    <location>
        <begin position="132"/>
        <end position="152"/>
    </location>
</feature>
<dbReference type="Proteomes" id="UP001589795">
    <property type="component" value="Unassembled WGS sequence"/>
</dbReference>
<evidence type="ECO:0000313" key="3">
    <source>
        <dbReference type="Proteomes" id="UP001589795"/>
    </source>
</evidence>
<feature type="transmembrane region" description="Helical" evidence="1">
    <location>
        <begin position="202"/>
        <end position="221"/>
    </location>
</feature>
<keyword evidence="3" id="KW-1185">Reference proteome</keyword>
<proteinExistence type="predicted"/>
<keyword evidence="1" id="KW-1133">Transmembrane helix</keyword>
<feature type="transmembrane region" description="Helical" evidence="1">
    <location>
        <begin position="233"/>
        <end position="252"/>
    </location>
</feature>
<evidence type="ECO:0000313" key="2">
    <source>
        <dbReference type="EMBL" id="MFC0201122.1"/>
    </source>
</evidence>
<dbReference type="EMBL" id="JBHLWQ010000117">
    <property type="protein sequence ID" value="MFC0201122.1"/>
    <property type="molecule type" value="Genomic_DNA"/>
</dbReference>
<feature type="transmembrane region" description="Helical" evidence="1">
    <location>
        <begin position="272"/>
        <end position="289"/>
    </location>
</feature>